<evidence type="ECO:0000313" key="1">
    <source>
        <dbReference type="EMBL" id="CEG38671.1"/>
    </source>
</evidence>
<reference evidence="2" key="1">
    <citation type="submission" date="2014-09" db="EMBL/GenBank/DDBJ databases">
        <authorList>
            <person name="Sharma Rahul"/>
            <person name="Thines Marco"/>
        </authorList>
    </citation>
    <scope>NUCLEOTIDE SEQUENCE [LARGE SCALE GENOMIC DNA]</scope>
</reference>
<proteinExistence type="predicted"/>
<dbReference type="OMA" id="TRRTACE"/>
<dbReference type="OrthoDB" id="110211at2759"/>
<keyword evidence="2" id="KW-1185">Reference proteome</keyword>
<protein>
    <submittedName>
        <fullName evidence="1">Uncharacterized protein</fullName>
    </submittedName>
</protein>
<organism evidence="1 2">
    <name type="scientific">Plasmopara halstedii</name>
    <name type="common">Downy mildew of sunflower</name>
    <dbReference type="NCBI Taxonomy" id="4781"/>
    <lineage>
        <taxon>Eukaryota</taxon>
        <taxon>Sar</taxon>
        <taxon>Stramenopiles</taxon>
        <taxon>Oomycota</taxon>
        <taxon>Peronosporomycetes</taxon>
        <taxon>Peronosporales</taxon>
        <taxon>Peronosporaceae</taxon>
        <taxon>Plasmopara</taxon>
    </lineage>
</organism>
<dbReference type="Proteomes" id="UP000054928">
    <property type="component" value="Unassembled WGS sequence"/>
</dbReference>
<evidence type="ECO:0000313" key="2">
    <source>
        <dbReference type="Proteomes" id="UP000054928"/>
    </source>
</evidence>
<sequence length="106" mass="11778">MIRGAMSGLFLSARQVRRATAKRNQKQLRAKCLGGRCCDARRTIFDLVLEESVISNKHKQAFGRSRYIDAIPKILSVGAVVMLDVRAIDALNNLTQDMVDDGDDGR</sequence>
<dbReference type="AlphaFoldDB" id="A0A0P1AE92"/>
<name>A0A0P1AE92_PLAHL</name>
<dbReference type="EMBL" id="CCYD01000322">
    <property type="protein sequence ID" value="CEG38671.1"/>
    <property type="molecule type" value="Genomic_DNA"/>
</dbReference>
<accession>A0A0P1AE92</accession>
<dbReference type="GeneID" id="36403786"/>
<dbReference type="RefSeq" id="XP_024575040.1">
    <property type="nucleotide sequence ID" value="XM_024724132.1"/>
</dbReference>